<feature type="chain" id="PRO_5004556942" description="SPOR domain-containing protein" evidence="1">
    <location>
        <begin position="25"/>
        <end position="244"/>
    </location>
</feature>
<keyword evidence="1" id="KW-0732">Signal</keyword>
<evidence type="ECO:0000313" key="3">
    <source>
        <dbReference type="Proteomes" id="UP000014975"/>
    </source>
</evidence>
<name>S7TDN6_9BACT</name>
<evidence type="ECO:0008006" key="4">
    <source>
        <dbReference type="Google" id="ProtNLM"/>
    </source>
</evidence>
<sequence length="244" mass="26363">MTTCRLLALACCLFACLWHGPVSAQGDPLADLPQSAAVTGVGMAFVGPHPKNGPPPERAARRKAIRLARLDALEQAVLAHMGPGPTRDAFYRVRPRLNHMADAYLEAVRQTGEEMNALDALQVSIAASVRLRDMMRDALALDERGRPPYPPRNGEPLTVTHEGLFSPDRSREVMDCLASVLPDAGQAVFLRHAGSTATYRLDYVGTPDEFAQDLKLNAVQRQCGNFALIRGEGSVLRIGPASGD</sequence>
<dbReference type="RefSeq" id="WP_020886470.1">
    <property type="nucleotide sequence ID" value="NZ_ATHI01000006.1"/>
</dbReference>
<reference evidence="2 3" key="1">
    <citation type="journal article" date="2013" name="Genome Announc.">
        <title>Draft genome sequences for three mercury-methylating, sulfate-reducing bacteria.</title>
        <authorList>
            <person name="Brown S.D."/>
            <person name="Hurt R.A.Jr."/>
            <person name="Gilmour C.C."/>
            <person name="Elias D.A."/>
        </authorList>
    </citation>
    <scope>NUCLEOTIDE SEQUENCE [LARGE SCALE GENOMIC DNA]</scope>
    <source>
        <strain evidence="2 3">DSM 16529</strain>
    </source>
</reference>
<dbReference type="eggNOG" id="ENOG50309V0">
    <property type="taxonomic scope" value="Bacteria"/>
</dbReference>
<feature type="signal peptide" evidence="1">
    <location>
        <begin position="1"/>
        <end position="24"/>
    </location>
</feature>
<dbReference type="Proteomes" id="UP000014975">
    <property type="component" value="Unassembled WGS sequence"/>
</dbReference>
<dbReference type="PATRIC" id="fig|1121439.3.peg.986"/>
<protein>
    <recommendedName>
        <fullName evidence="4">SPOR domain-containing protein</fullName>
    </recommendedName>
</protein>
<organism evidence="2 3">
    <name type="scientific">Alkalidesulfovibrio alkalitolerans DSM 16529</name>
    <dbReference type="NCBI Taxonomy" id="1121439"/>
    <lineage>
        <taxon>Bacteria</taxon>
        <taxon>Pseudomonadati</taxon>
        <taxon>Thermodesulfobacteriota</taxon>
        <taxon>Desulfovibrionia</taxon>
        <taxon>Desulfovibrionales</taxon>
        <taxon>Desulfovibrionaceae</taxon>
        <taxon>Alkalidesulfovibrio</taxon>
    </lineage>
</organism>
<comment type="caution">
    <text evidence="2">The sequence shown here is derived from an EMBL/GenBank/DDBJ whole genome shotgun (WGS) entry which is preliminary data.</text>
</comment>
<evidence type="ECO:0000313" key="2">
    <source>
        <dbReference type="EMBL" id="EPR34766.1"/>
    </source>
</evidence>
<proteinExistence type="predicted"/>
<gene>
    <name evidence="2" type="ORF">dsat_2585</name>
</gene>
<dbReference type="EMBL" id="ATHI01000006">
    <property type="protein sequence ID" value="EPR34766.1"/>
    <property type="molecule type" value="Genomic_DNA"/>
</dbReference>
<accession>S7TDN6</accession>
<dbReference type="STRING" id="1121439.dsat_2585"/>
<evidence type="ECO:0000256" key="1">
    <source>
        <dbReference type="SAM" id="SignalP"/>
    </source>
</evidence>
<dbReference type="AlphaFoldDB" id="S7TDN6"/>
<keyword evidence="3" id="KW-1185">Reference proteome</keyword>